<accession>A0A9E8LYP7</accession>
<keyword evidence="5 6" id="KW-0413">Isomerase</keyword>
<dbReference type="PIRSF" id="PIRSF001467">
    <property type="entry name" value="Peptidylpro_ismrse"/>
    <property type="match status" value="1"/>
</dbReference>
<comment type="function">
    <text evidence="2 6">PPIases accelerate the folding of proteins. It catalyzes the cis-trans isomerization of proline imidic peptide bonds in oligopeptides.</text>
</comment>
<dbReference type="Pfam" id="PF00160">
    <property type="entry name" value="Pro_isomerase"/>
    <property type="match status" value="1"/>
</dbReference>
<comment type="catalytic activity">
    <reaction evidence="1 6">
        <text>[protein]-peptidylproline (omega=180) = [protein]-peptidylproline (omega=0)</text>
        <dbReference type="Rhea" id="RHEA:16237"/>
        <dbReference type="Rhea" id="RHEA-COMP:10747"/>
        <dbReference type="Rhea" id="RHEA-COMP:10748"/>
        <dbReference type="ChEBI" id="CHEBI:83833"/>
        <dbReference type="ChEBI" id="CHEBI:83834"/>
        <dbReference type="EC" id="5.2.1.8"/>
    </reaction>
</comment>
<dbReference type="PRINTS" id="PR00153">
    <property type="entry name" value="CSAPPISMRASE"/>
</dbReference>
<dbReference type="Gene3D" id="2.40.100.10">
    <property type="entry name" value="Cyclophilin-like"/>
    <property type="match status" value="1"/>
</dbReference>
<dbReference type="InterPro" id="IPR044666">
    <property type="entry name" value="Cyclophilin_A-like"/>
</dbReference>
<keyword evidence="9" id="KW-1185">Reference proteome</keyword>
<name>A0A9E8LYP7_9BACI</name>
<reference evidence="8" key="1">
    <citation type="submission" date="2022-09" db="EMBL/GenBank/DDBJ databases">
        <title>Complete Genomes of Fervidibacillus albus and Fervidibacillus halotolerans isolated from tidal flat sediments.</title>
        <authorList>
            <person name="Kwon K.K."/>
            <person name="Yang S.-H."/>
            <person name="Park M.J."/>
            <person name="Oh H.-M."/>
        </authorList>
    </citation>
    <scope>NUCLEOTIDE SEQUENCE</scope>
    <source>
        <strain evidence="8">MEBiC13591</strain>
    </source>
</reference>
<gene>
    <name evidence="8" type="ORF">OE104_01205</name>
</gene>
<sequence length="178" mass="20039">METSEGKITFKLFPEYAPKTVENFVTHAKNSYYEGVIFHRVIEDFMIQGGDPTGTGMGGESIFGNTFEDEFSPNLFNFRGALSMANAGPNTNGSQFFIVQNRHFNEDFKGEMERAGYPKEVIDYYGANGGTPWLDFRHTVFGQVIDGWEVVDRIASLPTGAQDRPLQKVDIKKITIFE</sequence>
<dbReference type="GO" id="GO:0003755">
    <property type="term" value="F:peptidyl-prolyl cis-trans isomerase activity"/>
    <property type="evidence" value="ECO:0007669"/>
    <property type="project" value="UniProtKB-UniRule"/>
</dbReference>
<dbReference type="Proteomes" id="UP001164718">
    <property type="component" value="Chromosome"/>
</dbReference>
<protein>
    <recommendedName>
        <fullName evidence="6">Peptidyl-prolyl cis-trans isomerase</fullName>
        <shortName evidence="6">PPIase</shortName>
        <ecNumber evidence="6">5.2.1.8</ecNumber>
    </recommendedName>
</protein>
<keyword evidence="4 6" id="KW-0697">Rotamase</keyword>
<evidence type="ECO:0000259" key="7">
    <source>
        <dbReference type="PROSITE" id="PS50072"/>
    </source>
</evidence>
<evidence type="ECO:0000256" key="2">
    <source>
        <dbReference type="ARBA" id="ARBA00002388"/>
    </source>
</evidence>
<dbReference type="AlphaFoldDB" id="A0A9E8LYP7"/>
<proteinExistence type="inferred from homology"/>
<evidence type="ECO:0000313" key="8">
    <source>
        <dbReference type="EMBL" id="WAA11184.1"/>
    </source>
</evidence>
<evidence type="ECO:0000313" key="9">
    <source>
        <dbReference type="Proteomes" id="UP001164718"/>
    </source>
</evidence>
<dbReference type="PANTHER" id="PTHR45625">
    <property type="entry name" value="PEPTIDYL-PROLYL CIS-TRANS ISOMERASE-RELATED"/>
    <property type="match status" value="1"/>
</dbReference>
<dbReference type="PANTHER" id="PTHR45625:SF4">
    <property type="entry name" value="PEPTIDYLPROLYL ISOMERASE DOMAIN AND WD REPEAT-CONTAINING PROTEIN 1"/>
    <property type="match status" value="1"/>
</dbReference>
<dbReference type="GO" id="GO:0006457">
    <property type="term" value="P:protein folding"/>
    <property type="evidence" value="ECO:0007669"/>
    <property type="project" value="InterPro"/>
</dbReference>
<dbReference type="EC" id="5.2.1.8" evidence="6"/>
<dbReference type="InterPro" id="IPR020892">
    <property type="entry name" value="Cyclophilin-type_PPIase_CS"/>
</dbReference>
<evidence type="ECO:0000256" key="3">
    <source>
        <dbReference type="ARBA" id="ARBA00007365"/>
    </source>
</evidence>
<dbReference type="PROSITE" id="PS00170">
    <property type="entry name" value="CSA_PPIASE_1"/>
    <property type="match status" value="1"/>
</dbReference>
<dbReference type="EMBL" id="CP106878">
    <property type="protein sequence ID" value="WAA11184.1"/>
    <property type="molecule type" value="Genomic_DNA"/>
</dbReference>
<evidence type="ECO:0000256" key="5">
    <source>
        <dbReference type="ARBA" id="ARBA00023235"/>
    </source>
</evidence>
<evidence type="ECO:0000256" key="1">
    <source>
        <dbReference type="ARBA" id="ARBA00000971"/>
    </source>
</evidence>
<feature type="domain" description="PPIase cyclophilin-type" evidence="7">
    <location>
        <begin position="1"/>
        <end position="176"/>
    </location>
</feature>
<dbReference type="InterPro" id="IPR024936">
    <property type="entry name" value="Cyclophilin-type_PPIase"/>
</dbReference>
<dbReference type="SUPFAM" id="SSF50891">
    <property type="entry name" value="Cyclophilin-like"/>
    <property type="match status" value="1"/>
</dbReference>
<dbReference type="KEGG" id="faf:OE104_01205"/>
<dbReference type="InterPro" id="IPR002130">
    <property type="entry name" value="Cyclophilin-type_PPIase_dom"/>
</dbReference>
<evidence type="ECO:0000256" key="6">
    <source>
        <dbReference type="RuleBase" id="RU363019"/>
    </source>
</evidence>
<dbReference type="InterPro" id="IPR029000">
    <property type="entry name" value="Cyclophilin-like_dom_sf"/>
</dbReference>
<dbReference type="PROSITE" id="PS50072">
    <property type="entry name" value="CSA_PPIASE_2"/>
    <property type="match status" value="1"/>
</dbReference>
<evidence type="ECO:0000256" key="4">
    <source>
        <dbReference type="ARBA" id="ARBA00023110"/>
    </source>
</evidence>
<comment type="similarity">
    <text evidence="3 6">Belongs to the cyclophilin-type PPIase family.</text>
</comment>
<organism evidence="8 9">
    <name type="scientific">Fervidibacillus albus</name>
    <dbReference type="NCBI Taxonomy" id="2980026"/>
    <lineage>
        <taxon>Bacteria</taxon>
        <taxon>Bacillati</taxon>
        <taxon>Bacillota</taxon>
        <taxon>Bacilli</taxon>
        <taxon>Bacillales</taxon>
        <taxon>Bacillaceae</taxon>
        <taxon>Fervidibacillus</taxon>
    </lineage>
</organism>